<dbReference type="Proteomes" id="UP000248688">
    <property type="component" value="Chromosome"/>
</dbReference>
<dbReference type="InterPro" id="IPR002831">
    <property type="entry name" value="Tscrpt_reg_TrmB_N"/>
</dbReference>
<accession>A0A2Z4IFK5</accession>
<keyword evidence="3" id="KW-1185">Reference proteome</keyword>
<proteinExistence type="predicted"/>
<evidence type="ECO:0000259" key="1">
    <source>
        <dbReference type="Pfam" id="PF01978"/>
    </source>
</evidence>
<sequence>MRQDYERLEKEKQTILLYLLEKGKISRKEAGNLMGLKNTKIYEILAKMVVQNLIKKQDKGRATPTNYKAFSPSFPNVTTL</sequence>
<dbReference type="SUPFAM" id="SSF46785">
    <property type="entry name" value="Winged helix' DNA-binding domain"/>
    <property type="match status" value="1"/>
</dbReference>
<organism evidence="2 3">
    <name type="scientific">Echinicola strongylocentroti</name>
    <dbReference type="NCBI Taxonomy" id="1795355"/>
    <lineage>
        <taxon>Bacteria</taxon>
        <taxon>Pseudomonadati</taxon>
        <taxon>Bacteroidota</taxon>
        <taxon>Cytophagia</taxon>
        <taxon>Cytophagales</taxon>
        <taxon>Cyclobacteriaceae</taxon>
        <taxon>Echinicola</taxon>
    </lineage>
</organism>
<dbReference type="KEGG" id="est:DN752_04645"/>
<dbReference type="OrthoDB" id="9807907at2"/>
<dbReference type="EMBL" id="CP030041">
    <property type="protein sequence ID" value="AWW29480.1"/>
    <property type="molecule type" value="Genomic_DNA"/>
</dbReference>
<dbReference type="InterPro" id="IPR036388">
    <property type="entry name" value="WH-like_DNA-bd_sf"/>
</dbReference>
<dbReference type="Pfam" id="PF01978">
    <property type="entry name" value="TrmB"/>
    <property type="match status" value="1"/>
</dbReference>
<dbReference type="AlphaFoldDB" id="A0A2Z4IFK5"/>
<protein>
    <recommendedName>
        <fullName evidence="1">Transcription regulator TrmB N-terminal domain-containing protein</fullName>
    </recommendedName>
</protein>
<reference evidence="2 3" key="1">
    <citation type="submission" date="2018-06" db="EMBL/GenBank/DDBJ databases">
        <title>Echinicola strongylocentroti sp. nov., isolated from a sea urchin Strongylocentrotus intermedius.</title>
        <authorList>
            <person name="Bae S.S."/>
        </authorList>
    </citation>
    <scope>NUCLEOTIDE SEQUENCE [LARGE SCALE GENOMIC DNA]</scope>
    <source>
        <strain evidence="2 3">MEBiC08714</strain>
    </source>
</reference>
<evidence type="ECO:0000313" key="2">
    <source>
        <dbReference type="EMBL" id="AWW29480.1"/>
    </source>
</evidence>
<dbReference type="InterPro" id="IPR036390">
    <property type="entry name" value="WH_DNA-bd_sf"/>
</dbReference>
<feature type="domain" description="Transcription regulator TrmB N-terminal" evidence="1">
    <location>
        <begin position="15"/>
        <end position="72"/>
    </location>
</feature>
<dbReference type="Gene3D" id="1.10.10.10">
    <property type="entry name" value="Winged helix-like DNA-binding domain superfamily/Winged helix DNA-binding domain"/>
    <property type="match status" value="1"/>
</dbReference>
<name>A0A2Z4IFK5_9BACT</name>
<gene>
    <name evidence="2" type="ORF">DN752_04645</name>
</gene>
<evidence type="ECO:0000313" key="3">
    <source>
        <dbReference type="Proteomes" id="UP000248688"/>
    </source>
</evidence>